<feature type="domain" description="PRC-barrel" evidence="3">
    <location>
        <begin position="89"/>
        <end position="133"/>
    </location>
</feature>
<sequence>MKSLKLTTAALLLVPGIALAESHSNSDDMNDAANDNGNMEQVAEGGDNSDAKLIRTRDITGGVVYSTGQAGTEEWQADDVFEGLNDQWTRIGEIEDIVLTEQGDFHGIVAEVGGFLDLGDKHVMLEIDDVNLVALDDGTYAYVTNRTEEQLEEMEGVDEGFWD</sequence>
<feature type="signal peptide" evidence="2">
    <location>
        <begin position="1"/>
        <end position="20"/>
    </location>
</feature>
<feature type="chain" id="PRO_5015724202" evidence="2">
    <location>
        <begin position="21"/>
        <end position="163"/>
    </location>
</feature>
<evidence type="ECO:0000256" key="2">
    <source>
        <dbReference type="SAM" id="SignalP"/>
    </source>
</evidence>
<accession>A0A2T6B2F4</accession>
<keyword evidence="5" id="KW-1185">Reference proteome</keyword>
<reference evidence="4 5" key="1">
    <citation type="submission" date="2018-04" db="EMBL/GenBank/DDBJ databases">
        <title>Genomic Encyclopedia of Archaeal and Bacterial Type Strains, Phase II (KMG-II): from individual species to whole genera.</title>
        <authorList>
            <person name="Goeker M."/>
        </authorList>
    </citation>
    <scope>NUCLEOTIDE SEQUENCE [LARGE SCALE GENOMIC DNA]</scope>
    <source>
        <strain evidence="4 5">DSM 29329</strain>
    </source>
</reference>
<dbReference type="InterPro" id="IPR011033">
    <property type="entry name" value="PRC_barrel-like_sf"/>
</dbReference>
<evidence type="ECO:0000259" key="3">
    <source>
        <dbReference type="Pfam" id="PF05239"/>
    </source>
</evidence>
<protein>
    <submittedName>
        <fullName evidence="4">PRC-barrel domain protein</fullName>
    </submittedName>
</protein>
<feature type="region of interest" description="Disordered" evidence="1">
    <location>
        <begin position="23"/>
        <end position="48"/>
    </location>
</feature>
<dbReference type="OrthoDB" id="6158291at2"/>
<dbReference type="Pfam" id="PF05239">
    <property type="entry name" value="PRC"/>
    <property type="match status" value="1"/>
</dbReference>
<organism evidence="4 5">
    <name type="scientific">Allosediminivita pacifica</name>
    <dbReference type="NCBI Taxonomy" id="1267769"/>
    <lineage>
        <taxon>Bacteria</taxon>
        <taxon>Pseudomonadati</taxon>
        <taxon>Pseudomonadota</taxon>
        <taxon>Alphaproteobacteria</taxon>
        <taxon>Rhodobacterales</taxon>
        <taxon>Paracoccaceae</taxon>
        <taxon>Allosediminivita</taxon>
    </lineage>
</organism>
<dbReference type="Proteomes" id="UP000244069">
    <property type="component" value="Unassembled WGS sequence"/>
</dbReference>
<dbReference type="RefSeq" id="WP_107975173.1">
    <property type="nucleotide sequence ID" value="NZ_BMEZ01000005.1"/>
</dbReference>
<dbReference type="AlphaFoldDB" id="A0A2T6B2F4"/>
<keyword evidence="2" id="KW-0732">Signal</keyword>
<dbReference type="SUPFAM" id="SSF50346">
    <property type="entry name" value="PRC-barrel domain"/>
    <property type="match status" value="1"/>
</dbReference>
<dbReference type="InterPro" id="IPR027275">
    <property type="entry name" value="PRC-brl_dom"/>
</dbReference>
<comment type="caution">
    <text evidence="4">The sequence shown here is derived from an EMBL/GenBank/DDBJ whole genome shotgun (WGS) entry which is preliminary data.</text>
</comment>
<dbReference type="EMBL" id="QBKN01000005">
    <property type="protein sequence ID" value="PTX50260.1"/>
    <property type="molecule type" value="Genomic_DNA"/>
</dbReference>
<dbReference type="Gene3D" id="2.30.30.240">
    <property type="entry name" value="PRC-barrel domain"/>
    <property type="match status" value="1"/>
</dbReference>
<evidence type="ECO:0000313" key="5">
    <source>
        <dbReference type="Proteomes" id="UP000244069"/>
    </source>
</evidence>
<gene>
    <name evidence="4" type="ORF">C8N44_105120</name>
</gene>
<name>A0A2T6B2F4_9RHOB</name>
<evidence type="ECO:0000313" key="4">
    <source>
        <dbReference type="EMBL" id="PTX50260.1"/>
    </source>
</evidence>
<evidence type="ECO:0000256" key="1">
    <source>
        <dbReference type="SAM" id="MobiDB-lite"/>
    </source>
</evidence>
<proteinExistence type="predicted"/>